<dbReference type="PROSITE" id="PS50850">
    <property type="entry name" value="MFS"/>
    <property type="match status" value="1"/>
</dbReference>
<feature type="domain" description="Major facilitator superfamily (MFS) profile" evidence="9">
    <location>
        <begin position="15"/>
        <end position="260"/>
    </location>
</feature>
<keyword evidence="3" id="KW-0813">Transport</keyword>
<comment type="similarity">
    <text evidence="2">Belongs to the major facilitator superfamily. Bcr/CmlA family.</text>
</comment>
<evidence type="ECO:0000256" key="3">
    <source>
        <dbReference type="ARBA" id="ARBA00022448"/>
    </source>
</evidence>
<dbReference type="InterPro" id="IPR011701">
    <property type="entry name" value="MFS"/>
</dbReference>
<keyword evidence="7 8" id="KW-0472">Membrane</keyword>
<feature type="transmembrane region" description="Helical" evidence="8">
    <location>
        <begin position="220"/>
        <end position="239"/>
    </location>
</feature>
<dbReference type="PANTHER" id="PTHR23502">
    <property type="entry name" value="MAJOR FACILITATOR SUPERFAMILY"/>
    <property type="match status" value="1"/>
</dbReference>
<dbReference type="PROSITE" id="PS00216">
    <property type="entry name" value="SUGAR_TRANSPORT_1"/>
    <property type="match status" value="1"/>
</dbReference>
<dbReference type="NCBIfam" id="TIGR00710">
    <property type="entry name" value="efflux_Bcr_CflA"/>
    <property type="match status" value="1"/>
</dbReference>
<keyword evidence="6 8" id="KW-1133">Transmembrane helix</keyword>
<accession>A0ABX1JT38</accession>
<comment type="subcellular location">
    <subcellularLocation>
        <location evidence="1">Cell membrane</location>
        <topology evidence="1">Multi-pass membrane protein</topology>
    </subcellularLocation>
</comment>
<evidence type="ECO:0000259" key="9">
    <source>
        <dbReference type="PROSITE" id="PS50850"/>
    </source>
</evidence>
<dbReference type="InterPro" id="IPR020846">
    <property type="entry name" value="MFS_dom"/>
</dbReference>
<dbReference type="Gene3D" id="1.20.1720.10">
    <property type="entry name" value="Multidrug resistance protein D"/>
    <property type="match status" value="1"/>
</dbReference>
<comment type="caution">
    <text evidence="10">The sequence shown here is derived from an EMBL/GenBank/DDBJ whole genome shotgun (WGS) entry which is preliminary data.</text>
</comment>
<evidence type="ECO:0000313" key="10">
    <source>
        <dbReference type="EMBL" id="NKX52216.1"/>
    </source>
</evidence>
<evidence type="ECO:0000256" key="7">
    <source>
        <dbReference type="ARBA" id="ARBA00023136"/>
    </source>
</evidence>
<dbReference type="InterPro" id="IPR036259">
    <property type="entry name" value="MFS_trans_sf"/>
</dbReference>
<feature type="transmembrane region" description="Helical" evidence="8">
    <location>
        <begin position="117"/>
        <end position="134"/>
    </location>
</feature>
<dbReference type="InterPro" id="IPR004812">
    <property type="entry name" value="Efflux_drug-R_Bcr/CmlA"/>
</dbReference>
<feature type="non-terminal residue" evidence="10">
    <location>
        <position position="260"/>
    </location>
</feature>
<dbReference type="Proteomes" id="UP000523795">
    <property type="component" value="Unassembled WGS sequence"/>
</dbReference>
<reference evidence="10 11" key="1">
    <citation type="submission" date="2020-04" db="EMBL/GenBank/DDBJ databases">
        <authorList>
            <person name="Liu S."/>
        </authorList>
    </citation>
    <scope>NUCLEOTIDE SEQUENCE [LARGE SCALE GENOMIC DNA]</scope>
    <source>
        <strain evidence="10 11">CGMCC 1.15091</strain>
    </source>
</reference>
<dbReference type="Pfam" id="PF07690">
    <property type="entry name" value="MFS_1"/>
    <property type="match status" value="1"/>
</dbReference>
<gene>
    <name evidence="10" type="ORF">HER39_16900</name>
</gene>
<evidence type="ECO:0000256" key="4">
    <source>
        <dbReference type="ARBA" id="ARBA00022475"/>
    </source>
</evidence>
<evidence type="ECO:0000313" key="11">
    <source>
        <dbReference type="Proteomes" id="UP000523795"/>
    </source>
</evidence>
<dbReference type="PANTHER" id="PTHR23502:SF132">
    <property type="entry name" value="POLYAMINE TRANSPORTER 2-RELATED"/>
    <property type="match status" value="1"/>
</dbReference>
<organism evidence="10 11">
    <name type="scientific">Arthrobacter deserti</name>
    <dbReference type="NCBI Taxonomy" id="1742687"/>
    <lineage>
        <taxon>Bacteria</taxon>
        <taxon>Bacillati</taxon>
        <taxon>Actinomycetota</taxon>
        <taxon>Actinomycetes</taxon>
        <taxon>Micrococcales</taxon>
        <taxon>Micrococcaceae</taxon>
        <taxon>Arthrobacter</taxon>
    </lineage>
</organism>
<feature type="transmembrane region" description="Helical" evidence="8">
    <location>
        <begin position="146"/>
        <end position="166"/>
    </location>
</feature>
<feature type="transmembrane region" description="Helical" evidence="8">
    <location>
        <begin position="16"/>
        <end position="33"/>
    </location>
</feature>
<sequence length="260" mass="27577">MNTTHPGGALSRRSRIIYVIVLGALTALGPFTVDLYLPAFPMLQAELDVPASSVQLTLTGTIIGFAVGQLLVGPLSDKVGRRLPLVLATVVHIAASLGAAMSSEIGILLAFRVLQGIGAAGGGVVAAAMVRDLFSGYRMVRMFPHLSLVYGMAPIIAPLIGAQLLAVLPWQGVFWFLAAYGLAVILGVTLFVRETLPPQQRGRSASTALQRYRTVLSDRAFVGVLIVAALNFAGLFSYLSASPFLFQEVYGLDAQQYGML</sequence>
<evidence type="ECO:0000256" key="6">
    <source>
        <dbReference type="ARBA" id="ARBA00022989"/>
    </source>
</evidence>
<feature type="transmembrane region" description="Helical" evidence="8">
    <location>
        <begin position="172"/>
        <end position="192"/>
    </location>
</feature>
<evidence type="ECO:0000256" key="5">
    <source>
        <dbReference type="ARBA" id="ARBA00022692"/>
    </source>
</evidence>
<keyword evidence="4" id="KW-1003">Cell membrane</keyword>
<protein>
    <submittedName>
        <fullName evidence="10">Multidrug effflux MFS transporter</fullName>
    </submittedName>
</protein>
<proteinExistence type="inferred from homology"/>
<keyword evidence="5 8" id="KW-0812">Transmembrane</keyword>
<keyword evidence="11" id="KW-1185">Reference proteome</keyword>
<dbReference type="InterPro" id="IPR005829">
    <property type="entry name" value="Sugar_transporter_CS"/>
</dbReference>
<feature type="transmembrane region" description="Helical" evidence="8">
    <location>
        <begin position="53"/>
        <end position="73"/>
    </location>
</feature>
<name>A0ABX1JT38_9MICC</name>
<evidence type="ECO:0000256" key="2">
    <source>
        <dbReference type="ARBA" id="ARBA00006236"/>
    </source>
</evidence>
<feature type="transmembrane region" description="Helical" evidence="8">
    <location>
        <begin position="85"/>
        <end position="111"/>
    </location>
</feature>
<evidence type="ECO:0000256" key="1">
    <source>
        <dbReference type="ARBA" id="ARBA00004651"/>
    </source>
</evidence>
<evidence type="ECO:0000256" key="8">
    <source>
        <dbReference type="SAM" id="Phobius"/>
    </source>
</evidence>
<dbReference type="EMBL" id="JAAZSR010000447">
    <property type="protein sequence ID" value="NKX52216.1"/>
    <property type="molecule type" value="Genomic_DNA"/>
</dbReference>
<dbReference type="SUPFAM" id="SSF103473">
    <property type="entry name" value="MFS general substrate transporter"/>
    <property type="match status" value="1"/>
</dbReference>